<sequence>MNNSIKHILALSLIKGVGDAFIKKKLNEIELYSNDINLLGNMLGGKVTINAITDNFPKALSIIEECTENNIIIIPITSSQYPFLLKEIKNPPAVLYLKGNIDNLERCVAVIGSRKSDSLGNTIASKIGDYFSKKWSICNGLVDGIDKNTILNNECVLSNVTGVLSGGLNFDKTSSKVTKELAAKVLENNGLLVSENPPNKREDQFSGSKASRIQAGLSKGIILIQSSTKGGSKYTIKAFSETSRVLGVINFKSNESFLNDELFSGNRLLVSKGNEGIATMCEIKKIKNIKVKEVISLMRKEDYIVFEAALNNDF</sequence>
<dbReference type="SUPFAM" id="SSF102405">
    <property type="entry name" value="MCP/YpsA-like"/>
    <property type="match status" value="1"/>
</dbReference>
<evidence type="ECO:0000313" key="4">
    <source>
        <dbReference type="Proteomes" id="UP001595878"/>
    </source>
</evidence>
<reference evidence="4" key="1">
    <citation type="journal article" date="2019" name="Int. J. Syst. Evol. Microbiol.">
        <title>The Global Catalogue of Microorganisms (GCM) 10K type strain sequencing project: providing services to taxonomists for standard genome sequencing and annotation.</title>
        <authorList>
            <consortium name="The Broad Institute Genomics Platform"/>
            <consortium name="The Broad Institute Genome Sequencing Center for Infectious Disease"/>
            <person name="Wu L."/>
            <person name="Ma J."/>
        </authorList>
    </citation>
    <scope>NUCLEOTIDE SEQUENCE [LARGE SCALE GENOMIC DNA]</scope>
    <source>
        <strain evidence="4">CGMCC 4.7427</strain>
    </source>
</reference>
<keyword evidence="4" id="KW-1185">Reference proteome</keyword>
<dbReference type="RefSeq" id="WP_380034946.1">
    <property type="nucleotide sequence ID" value="NZ_JBHSHB010000024.1"/>
</dbReference>
<dbReference type="InterPro" id="IPR057666">
    <property type="entry name" value="DrpA_SLOG"/>
</dbReference>
<gene>
    <name evidence="3" type="ORF">ACFO5T_12620</name>
</gene>
<dbReference type="EMBL" id="JBHSHB010000024">
    <property type="protein sequence ID" value="MFC4691274.1"/>
    <property type="molecule type" value="Genomic_DNA"/>
</dbReference>
<feature type="domain" description="Smf/DprA SLOG" evidence="2">
    <location>
        <begin position="74"/>
        <end position="273"/>
    </location>
</feature>
<dbReference type="Proteomes" id="UP001595878">
    <property type="component" value="Unassembled WGS sequence"/>
</dbReference>
<dbReference type="InterPro" id="IPR003488">
    <property type="entry name" value="DprA"/>
</dbReference>
<comment type="similarity">
    <text evidence="1">Belongs to the DprA/Smf family.</text>
</comment>
<comment type="caution">
    <text evidence="3">The sequence shown here is derived from an EMBL/GenBank/DDBJ whole genome shotgun (WGS) entry which is preliminary data.</text>
</comment>
<proteinExistence type="inferred from homology"/>
<dbReference type="Gene3D" id="3.40.50.450">
    <property type="match status" value="1"/>
</dbReference>
<dbReference type="PANTHER" id="PTHR43022:SF1">
    <property type="entry name" value="PROTEIN SMF"/>
    <property type="match status" value="1"/>
</dbReference>
<dbReference type="Pfam" id="PF02481">
    <property type="entry name" value="DNA_processg_A"/>
    <property type="match status" value="1"/>
</dbReference>
<evidence type="ECO:0000259" key="2">
    <source>
        <dbReference type="Pfam" id="PF02481"/>
    </source>
</evidence>
<evidence type="ECO:0000313" key="3">
    <source>
        <dbReference type="EMBL" id="MFC4691274.1"/>
    </source>
</evidence>
<dbReference type="PANTHER" id="PTHR43022">
    <property type="entry name" value="PROTEIN SMF"/>
    <property type="match status" value="1"/>
</dbReference>
<organism evidence="3 4">
    <name type="scientific">Dokdonia genika</name>
    <dbReference type="NCBI Taxonomy" id="308113"/>
    <lineage>
        <taxon>Bacteria</taxon>
        <taxon>Pseudomonadati</taxon>
        <taxon>Bacteroidota</taxon>
        <taxon>Flavobacteriia</taxon>
        <taxon>Flavobacteriales</taxon>
        <taxon>Flavobacteriaceae</taxon>
        <taxon>Dokdonia</taxon>
    </lineage>
</organism>
<accession>A0ABV9LAT4</accession>
<name>A0ABV9LAT4_9FLAO</name>
<protein>
    <submittedName>
        <fullName evidence="3">DNA-processing protein DprA</fullName>
    </submittedName>
</protein>
<evidence type="ECO:0000256" key="1">
    <source>
        <dbReference type="ARBA" id="ARBA00006525"/>
    </source>
</evidence>